<feature type="chain" id="PRO_5011530042" evidence="1">
    <location>
        <begin position="28"/>
        <end position="272"/>
    </location>
</feature>
<sequence>MTRRLIGILFAALTTTALVGTAAPATAAVQAANFAGTVALSNCSGSLVKLAGAADTDPGLVLSNGHCLESGFPSAGQVITNKASTRSFTLLNANAGSAGTLRAKKIVYATMTDTDVSLYQLNESYAQIKARTRISPLELASTHPTAGNHIDIVSGYWKRIYSCNIDGFVYQIKEGSWTWKDSIRYTPECKTIGGTSGSPIIDSASGKVAGINNTGNEDGARCTLNNPCEVAQDGTVTVRKGTNYGQQTYRFYGCLKASELDLKNPACALPKP</sequence>
<dbReference type="OrthoDB" id="3233951at2"/>
<evidence type="ECO:0000256" key="1">
    <source>
        <dbReference type="SAM" id="SignalP"/>
    </source>
</evidence>
<dbReference type="Pfam" id="PF13365">
    <property type="entry name" value="Trypsin_2"/>
    <property type="match status" value="1"/>
</dbReference>
<evidence type="ECO:0000313" key="2">
    <source>
        <dbReference type="EMBL" id="SDX12984.1"/>
    </source>
</evidence>
<dbReference type="EMBL" id="FNON01000002">
    <property type="protein sequence ID" value="SDX12984.1"/>
    <property type="molecule type" value="Genomic_DNA"/>
</dbReference>
<dbReference type="STRING" id="589385.SAMN05421504_102396"/>
<evidence type="ECO:0000313" key="3">
    <source>
        <dbReference type="Proteomes" id="UP000199515"/>
    </source>
</evidence>
<name>A0A1H2Z7Y9_9PSEU</name>
<keyword evidence="1" id="KW-0732">Signal</keyword>
<dbReference type="Gene3D" id="2.40.10.10">
    <property type="entry name" value="Trypsin-like serine proteases"/>
    <property type="match status" value="2"/>
</dbReference>
<dbReference type="RefSeq" id="WP_091288288.1">
    <property type="nucleotide sequence ID" value="NZ_FNON01000002.1"/>
</dbReference>
<dbReference type="SUPFAM" id="SSF50494">
    <property type="entry name" value="Trypsin-like serine proteases"/>
    <property type="match status" value="1"/>
</dbReference>
<organism evidence="2 3">
    <name type="scientific">Amycolatopsis xylanica</name>
    <dbReference type="NCBI Taxonomy" id="589385"/>
    <lineage>
        <taxon>Bacteria</taxon>
        <taxon>Bacillati</taxon>
        <taxon>Actinomycetota</taxon>
        <taxon>Actinomycetes</taxon>
        <taxon>Pseudonocardiales</taxon>
        <taxon>Pseudonocardiaceae</taxon>
        <taxon>Amycolatopsis</taxon>
    </lineage>
</organism>
<reference evidence="2 3" key="1">
    <citation type="submission" date="2016-10" db="EMBL/GenBank/DDBJ databases">
        <authorList>
            <person name="de Groot N.N."/>
        </authorList>
    </citation>
    <scope>NUCLEOTIDE SEQUENCE [LARGE SCALE GENOMIC DNA]</scope>
    <source>
        <strain evidence="2 3">CPCC 202699</strain>
    </source>
</reference>
<keyword evidence="3" id="KW-1185">Reference proteome</keyword>
<dbReference type="Proteomes" id="UP000199515">
    <property type="component" value="Unassembled WGS sequence"/>
</dbReference>
<dbReference type="InterPro" id="IPR043504">
    <property type="entry name" value="Peptidase_S1_PA_chymotrypsin"/>
</dbReference>
<proteinExistence type="predicted"/>
<accession>A0A1H2Z7Y9</accession>
<protein>
    <submittedName>
        <fullName evidence="2">Trypsin-like peptidase domain-containing protein</fullName>
    </submittedName>
</protein>
<dbReference type="AlphaFoldDB" id="A0A1H2Z7Y9"/>
<gene>
    <name evidence="2" type="ORF">SAMN05421504_102396</name>
</gene>
<dbReference type="InterPro" id="IPR009003">
    <property type="entry name" value="Peptidase_S1_PA"/>
</dbReference>
<feature type="signal peptide" evidence="1">
    <location>
        <begin position="1"/>
        <end position="27"/>
    </location>
</feature>